<keyword evidence="1" id="KW-1185">Reference proteome</keyword>
<evidence type="ECO:0000313" key="2">
    <source>
        <dbReference type="WBParaSite" id="Hba_15679"/>
    </source>
</evidence>
<sequence length="131" mass="14536">MPYSGFRRSIVLSTTIHGNWHTTVMDPLSMASFKYLTSGRIPLPPQQRASERAGPCPVWLLPSMDLKLKMVEDSLKTLLKPINKASGTGTRPSVCCYFASLYGIHASWNTIRLRPFNSSSVLTYCLGQTSP</sequence>
<proteinExistence type="predicted"/>
<organism evidence="1 2">
    <name type="scientific">Heterorhabditis bacteriophora</name>
    <name type="common">Entomopathogenic nematode worm</name>
    <dbReference type="NCBI Taxonomy" id="37862"/>
    <lineage>
        <taxon>Eukaryota</taxon>
        <taxon>Metazoa</taxon>
        <taxon>Ecdysozoa</taxon>
        <taxon>Nematoda</taxon>
        <taxon>Chromadorea</taxon>
        <taxon>Rhabditida</taxon>
        <taxon>Rhabditina</taxon>
        <taxon>Rhabditomorpha</taxon>
        <taxon>Strongyloidea</taxon>
        <taxon>Heterorhabditidae</taxon>
        <taxon>Heterorhabditis</taxon>
    </lineage>
</organism>
<reference evidence="2" key="1">
    <citation type="submission" date="2016-11" db="UniProtKB">
        <authorList>
            <consortium name="WormBaseParasite"/>
        </authorList>
    </citation>
    <scope>IDENTIFICATION</scope>
</reference>
<name>A0A1I7XDF8_HETBA</name>
<accession>A0A1I7XDF8</accession>
<dbReference type="AlphaFoldDB" id="A0A1I7XDF8"/>
<dbReference type="Proteomes" id="UP000095283">
    <property type="component" value="Unplaced"/>
</dbReference>
<protein>
    <submittedName>
        <fullName evidence="2">Uncharacterized protein</fullName>
    </submittedName>
</protein>
<evidence type="ECO:0000313" key="1">
    <source>
        <dbReference type="Proteomes" id="UP000095283"/>
    </source>
</evidence>
<dbReference type="WBParaSite" id="Hba_15679">
    <property type="protein sequence ID" value="Hba_15679"/>
    <property type="gene ID" value="Hba_15679"/>
</dbReference>